<keyword evidence="1" id="KW-0732">Signal</keyword>
<protein>
    <submittedName>
        <fullName evidence="3">Protein tonB</fullName>
    </submittedName>
</protein>
<dbReference type="GO" id="GO:0055085">
    <property type="term" value="P:transmembrane transport"/>
    <property type="evidence" value="ECO:0007669"/>
    <property type="project" value="InterPro"/>
</dbReference>
<evidence type="ECO:0000259" key="2">
    <source>
        <dbReference type="PROSITE" id="PS52015"/>
    </source>
</evidence>
<sequence>MTKGICLVHRIFLAFLLALALVTASVPRAEAAATARAVKKTIEHSLRLDGTVAVTAEGQVEDVVLKDAGRIPPGVEAFVQDAVRRWQFEPARDAEGHAFSVRAPMSLRLVAGQAEDGGHVVSIRGASFTEYDPDDLSSVAYLDMVVPRYPDRAVRARIEGDAYMGVKVGRDGRVEDVATRQVNLHAYGTERVMEKWRGLLAAAAAKAIREWTFRVPTEGPLAGESYWQVMVPIAFRLRESPDESSGSATLLWTTYVPGPKHQLPWEDPSGPSDSSSPDVLAEGGVYMRHDVRPRIRLLTPLGER</sequence>
<dbReference type="Gene3D" id="3.30.1150.10">
    <property type="match status" value="1"/>
</dbReference>
<feature type="chain" id="PRO_5043567011" evidence="1">
    <location>
        <begin position="32"/>
        <end position="304"/>
    </location>
</feature>
<dbReference type="InterPro" id="IPR037682">
    <property type="entry name" value="TonB_C"/>
</dbReference>
<comment type="caution">
    <text evidence="3">The sequence shown here is derived from an EMBL/GenBank/DDBJ whole genome shotgun (WGS) entry which is preliminary data.</text>
</comment>
<feature type="signal peptide" evidence="1">
    <location>
        <begin position="1"/>
        <end position="31"/>
    </location>
</feature>
<gene>
    <name evidence="3" type="ORF">WB794_07220</name>
</gene>
<dbReference type="Proteomes" id="UP001364472">
    <property type="component" value="Unassembled WGS sequence"/>
</dbReference>
<dbReference type="EMBL" id="JBBDHC010000008">
    <property type="protein sequence ID" value="MEJ1249461.1"/>
    <property type="molecule type" value="Genomic_DNA"/>
</dbReference>
<organism evidence="3 4">
    <name type="scientific">Denitratimonas tolerans</name>
    <dbReference type="NCBI Taxonomy" id="1338420"/>
    <lineage>
        <taxon>Bacteria</taxon>
        <taxon>Pseudomonadati</taxon>
        <taxon>Pseudomonadota</taxon>
        <taxon>Gammaproteobacteria</taxon>
        <taxon>Lysobacterales</taxon>
        <taxon>Lysobacteraceae</taxon>
        <taxon>Denitratimonas</taxon>
    </lineage>
</organism>
<proteinExistence type="predicted"/>
<dbReference type="SUPFAM" id="SSF74653">
    <property type="entry name" value="TolA/TonB C-terminal domain"/>
    <property type="match status" value="1"/>
</dbReference>
<dbReference type="RefSeq" id="WP_337335177.1">
    <property type="nucleotide sequence ID" value="NZ_JBBDHC010000008.1"/>
</dbReference>
<evidence type="ECO:0000313" key="3">
    <source>
        <dbReference type="EMBL" id="MEJ1249461.1"/>
    </source>
</evidence>
<name>A0AAW9R5I1_9GAMM</name>
<dbReference type="AlphaFoldDB" id="A0AAW9R5I1"/>
<keyword evidence="4" id="KW-1185">Reference proteome</keyword>
<accession>A0AAW9R5I1</accession>
<feature type="domain" description="TonB C-terminal" evidence="2">
    <location>
        <begin position="134"/>
        <end position="228"/>
    </location>
</feature>
<evidence type="ECO:0000313" key="4">
    <source>
        <dbReference type="Proteomes" id="UP001364472"/>
    </source>
</evidence>
<evidence type="ECO:0000256" key="1">
    <source>
        <dbReference type="SAM" id="SignalP"/>
    </source>
</evidence>
<reference evidence="3 4" key="1">
    <citation type="journal article" date="2016" name="Antonie Van Leeuwenhoek">
        <title>Denitratimonas tolerans gen. nov., sp. nov., a denitrifying bacterium isolated from a bioreactor for tannery wastewater treatment.</title>
        <authorList>
            <person name="Han S.I."/>
            <person name="Kim J.O."/>
            <person name="Lee Y.R."/>
            <person name="Ekpeghere K.I."/>
            <person name="Koh S.C."/>
            <person name="Whang K.S."/>
        </authorList>
    </citation>
    <scope>NUCLEOTIDE SEQUENCE [LARGE SCALE GENOMIC DNA]</scope>
    <source>
        <strain evidence="3 4">KACC 17565</strain>
    </source>
</reference>
<dbReference type="PROSITE" id="PS52015">
    <property type="entry name" value="TONB_CTD"/>
    <property type="match status" value="1"/>
</dbReference>